<feature type="chain" id="PRO_5042169334" description="Transmembrane 9 superfamily member" evidence="3">
    <location>
        <begin position="16"/>
        <end position="272"/>
    </location>
</feature>
<dbReference type="AlphaFoldDB" id="A0AAD2FLR1"/>
<dbReference type="EMBL" id="CAKOGP040001112">
    <property type="protein sequence ID" value="CAJ1942460.1"/>
    <property type="molecule type" value="Genomic_DNA"/>
</dbReference>
<name>A0AAD2FLR1_9STRA</name>
<evidence type="ECO:0000256" key="1">
    <source>
        <dbReference type="SAM" id="MobiDB-lite"/>
    </source>
</evidence>
<evidence type="ECO:0000256" key="2">
    <source>
        <dbReference type="SAM" id="Phobius"/>
    </source>
</evidence>
<evidence type="ECO:0008006" key="6">
    <source>
        <dbReference type="Google" id="ProtNLM"/>
    </source>
</evidence>
<comment type="caution">
    <text evidence="4">The sequence shown here is derived from an EMBL/GenBank/DDBJ whole genome shotgun (WGS) entry which is preliminary data.</text>
</comment>
<protein>
    <recommendedName>
        <fullName evidence="6">Transmembrane 9 superfamily member</fullName>
    </recommendedName>
</protein>
<dbReference type="Proteomes" id="UP001295423">
    <property type="component" value="Unassembled WGS sequence"/>
</dbReference>
<feature type="transmembrane region" description="Helical" evidence="2">
    <location>
        <begin position="219"/>
        <end position="239"/>
    </location>
</feature>
<keyword evidence="2" id="KW-0812">Transmembrane</keyword>
<evidence type="ECO:0000313" key="5">
    <source>
        <dbReference type="Proteomes" id="UP001295423"/>
    </source>
</evidence>
<organism evidence="4 5">
    <name type="scientific">Cylindrotheca closterium</name>
    <dbReference type="NCBI Taxonomy" id="2856"/>
    <lineage>
        <taxon>Eukaryota</taxon>
        <taxon>Sar</taxon>
        <taxon>Stramenopiles</taxon>
        <taxon>Ochrophyta</taxon>
        <taxon>Bacillariophyta</taxon>
        <taxon>Bacillariophyceae</taxon>
        <taxon>Bacillariophycidae</taxon>
        <taxon>Bacillariales</taxon>
        <taxon>Bacillariaceae</taxon>
        <taxon>Cylindrotheca</taxon>
    </lineage>
</organism>
<sequence>MLVVLLPLLSTLGTSLPGESITRRRDSVVQLHFVKRPILPFNITFLQSRDYYDNDVDNVVEDSVGSFLQTEFEQAYRFFYALELDKLPSSAELEWPFVRVNVSFAGSFVFVLSGVIPEDSELHCLQQEVLLDSYVSEYENLVEFNETGAVELDYIDFGNNVVSCTNVDDDDTPITDATADQETDDDKVDKSAEPATQRSDRQPEAKSINLKEFVLSREFMFAALATVLLPMLICLGCFWRQTTKVVRRRESKADKNERDRSSTGKTSVIIPS</sequence>
<reference evidence="4" key="1">
    <citation type="submission" date="2023-08" db="EMBL/GenBank/DDBJ databases">
        <authorList>
            <person name="Audoor S."/>
            <person name="Bilcke G."/>
        </authorList>
    </citation>
    <scope>NUCLEOTIDE SEQUENCE</scope>
</reference>
<keyword evidence="3" id="KW-0732">Signal</keyword>
<proteinExistence type="predicted"/>
<feature type="compositionally biased region" description="Acidic residues" evidence="1">
    <location>
        <begin position="168"/>
        <end position="186"/>
    </location>
</feature>
<feature type="signal peptide" evidence="3">
    <location>
        <begin position="1"/>
        <end position="15"/>
    </location>
</feature>
<evidence type="ECO:0000256" key="3">
    <source>
        <dbReference type="SAM" id="SignalP"/>
    </source>
</evidence>
<keyword evidence="2" id="KW-0472">Membrane</keyword>
<evidence type="ECO:0000313" key="4">
    <source>
        <dbReference type="EMBL" id="CAJ1942460.1"/>
    </source>
</evidence>
<keyword evidence="5" id="KW-1185">Reference proteome</keyword>
<gene>
    <name evidence="4" type="ORF">CYCCA115_LOCUS7958</name>
</gene>
<feature type="region of interest" description="Disordered" evidence="1">
    <location>
        <begin position="248"/>
        <end position="272"/>
    </location>
</feature>
<feature type="region of interest" description="Disordered" evidence="1">
    <location>
        <begin position="168"/>
        <end position="204"/>
    </location>
</feature>
<keyword evidence="2" id="KW-1133">Transmembrane helix</keyword>
<feature type="compositionally biased region" description="Basic and acidic residues" evidence="1">
    <location>
        <begin position="187"/>
        <end position="204"/>
    </location>
</feature>
<accession>A0AAD2FLR1</accession>
<feature type="compositionally biased region" description="Basic and acidic residues" evidence="1">
    <location>
        <begin position="251"/>
        <end position="262"/>
    </location>
</feature>